<keyword evidence="2" id="KW-0732">Signal</keyword>
<dbReference type="SUPFAM" id="SSF53300">
    <property type="entry name" value="vWA-like"/>
    <property type="match status" value="1"/>
</dbReference>
<dbReference type="KEGG" id="nwr:E3U44_00230"/>
<dbReference type="PANTHER" id="PTHR10579:SF43">
    <property type="entry name" value="ZINC FINGER (C3HC4-TYPE RING FINGER) FAMILY PROTEIN"/>
    <property type="match status" value="1"/>
</dbReference>
<feature type="domain" description="VWFA" evidence="3">
    <location>
        <begin position="36"/>
        <end position="217"/>
    </location>
</feature>
<dbReference type="Gene3D" id="3.40.50.410">
    <property type="entry name" value="von Willebrand factor, type A domain"/>
    <property type="match status" value="1"/>
</dbReference>
<evidence type="ECO:0000256" key="2">
    <source>
        <dbReference type="SAM" id="SignalP"/>
    </source>
</evidence>
<dbReference type="InterPro" id="IPR051266">
    <property type="entry name" value="CLCR"/>
</dbReference>
<dbReference type="Proteomes" id="UP000294325">
    <property type="component" value="Chromosome"/>
</dbReference>
<dbReference type="OrthoDB" id="6206554at2"/>
<dbReference type="CDD" id="cd00198">
    <property type="entry name" value="vWFA"/>
    <property type="match status" value="1"/>
</dbReference>
<dbReference type="PROSITE" id="PS50234">
    <property type="entry name" value="VWFA"/>
    <property type="match status" value="1"/>
</dbReference>
<dbReference type="SMART" id="SM00327">
    <property type="entry name" value="VWA"/>
    <property type="match status" value="1"/>
</dbReference>
<feature type="chain" id="PRO_5020350723" evidence="2">
    <location>
        <begin position="31"/>
        <end position="293"/>
    </location>
</feature>
<evidence type="ECO:0000313" key="5">
    <source>
        <dbReference type="Proteomes" id="UP000294325"/>
    </source>
</evidence>
<reference evidence="4 5" key="1">
    <citation type="submission" date="2019-03" db="EMBL/GenBank/DDBJ databases">
        <title>The genome sequence of Nitrosococcus wardiae strain D1FHST reveals the archetypal metabolic capacity of ammonia-oxidizing Gammaproteobacteria.</title>
        <authorList>
            <person name="Wang L."/>
            <person name="Lim C.K."/>
            <person name="Hanson T.E."/>
            <person name="Dang H."/>
            <person name="Klotz M.G."/>
        </authorList>
    </citation>
    <scope>NUCLEOTIDE SEQUENCE [LARGE SCALE GENOMIC DNA]</scope>
    <source>
        <strain evidence="4 5">D1FHS</strain>
    </source>
</reference>
<name>A0A4P7BTB3_9GAMM</name>
<evidence type="ECO:0000259" key="3">
    <source>
        <dbReference type="PROSITE" id="PS50234"/>
    </source>
</evidence>
<feature type="compositionally biased region" description="Low complexity" evidence="1">
    <location>
        <begin position="242"/>
        <end position="254"/>
    </location>
</feature>
<dbReference type="Pfam" id="PF00092">
    <property type="entry name" value="VWA"/>
    <property type="match status" value="1"/>
</dbReference>
<dbReference type="PANTHER" id="PTHR10579">
    <property type="entry name" value="CALCIUM-ACTIVATED CHLORIDE CHANNEL REGULATOR"/>
    <property type="match status" value="1"/>
</dbReference>
<feature type="signal peptide" evidence="2">
    <location>
        <begin position="1"/>
        <end position="30"/>
    </location>
</feature>
<keyword evidence="5" id="KW-1185">Reference proteome</keyword>
<evidence type="ECO:0000313" key="4">
    <source>
        <dbReference type="EMBL" id="QBQ53103.1"/>
    </source>
</evidence>
<feature type="region of interest" description="Disordered" evidence="1">
    <location>
        <begin position="241"/>
        <end position="275"/>
    </location>
</feature>
<accession>A0A4P7BTB3</accession>
<proteinExistence type="predicted"/>
<sequence>MQGNGKMARLVNILVLVFTFLLGGSLPASAATEKRDIVLLLENSQSMQENDPEFLTQKLALNLINGLRGNTQIAIILFDGGTSVAMPLVPVSQETRDALAANLDKLSYSGRFRNSAAGMERALYELKIYGRPEAEKAIILLTNGPIETGDKKRDRDFSRWMQEYLAQEAAETGVKVFGIAFTEAADFHLIQILAHTTGGTYYRAPQAADLQAAFNRIRKAITPTSAAPAVPAIDIPGLAADSPSSQVESPVSESTENSAAPLSAENRLLSPPSKRLKRVPLHPCGILLGYSPM</sequence>
<evidence type="ECO:0000256" key="1">
    <source>
        <dbReference type="SAM" id="MobiDB-lite"/>
    </source>
</evidence>
<organism evidence="4 5">
    <name type="scientific">Nitrosococcus wardiae</name>
    <dbReference type="NCBI Taxonomy" id="1814290"/>
    <lineage>
        <taxon>Bacteria</taxon>
        <taxon>Pseudomonadati</taxon>
        <taxon>Pseudomonadota</taxon>
        <taxon>Gammaproteobacteria</taxon>
        <taxon>Chromatiales</taxon>
        <taxon>Chromatiaceae</taxon>
        <taxon>Nitrosococcus</taxon>
    </lineage>
</organism>
<dbReference type="InterPro" id="IPR002035">
    <property type="entry name" value="VWF_A"/>
</dbReference>
<dbReference type="EMBL" id="CP038033">
    <property type="protein sequence ID" value="QBQ53103.1"/>
    <property type="molecule type" value="Genomic_DNA"/>
</dbReference>
<gene>
    <name evidence="4" type="ORF">E3U44_00230</name>
</gene>
<dbReference type="InterPro" id="IPR036465">
    <property type="entry name" value="vWFA_dom_sf"/>
</dbReference>
<protein>
    <submittedName>
        <fullName evidence="4">VWA domain-containing protein</fullName>
    </submittedName>
</protein>
<dbReference type="AlphaFoldDB" id="A0A4P7BTB3"/>